<reference evidence="2 4" key="1">
    <citation type="journal article" date="2014" name="Nat. Genet.">
        <title>Genome and transcriptome of the porcine whipworm Trichuris suis.</title>
        <authorList>
            <person name="Jex A.R."/>
            <person name="Nejsum P."/>
            <person name="Schwarz E.M."/>
            <person name="Hu L."/>
            <person name="Young N.D."/>
            <person name="Hall R.S."/>
            <person name="Korhonen P.K."/>
            <person name="Liao S."/>
            <person name="Thamsborg S."/>
            <person name="Xia J."/>
            <person name="Xu P."/>
            <person name="Wang S."/>
            <person name="Scheerlinck J.P."/>
            <person name="Hofmann A."/>
            <person name="Sternberg P.W."/>
            <person name="Wang J."/>
            <person name="Gasser R.B."/>
        </authorList>
    </citation>
    <scope>NUCLEOTIDE SEQUENCE [LARGE SCALE GENOMIC DNA]</scope>
    <source>
        <strain evidence="3">DCEP-RM93F</strain>
        <strain evidence="2">DCEP-RM93M</strain>
    </source>
</reference>
<name>A0A085M7W4_9BILA</name>
<evidence type="ECO:0000256" key="1">
    <source>
        <dbReference type="ARBA" id="ARBA00004123"/>
    </source>
</evidence>
<sequence>MAPVHKCDASRDLKRKHCTFSITDKVELLKKLESGVPVRRLCELWRVGTSTVYYIKKQKGKLLQFFANSGLKEQMGIRKTMRDGKSPQLGKVPVTWLHLRISEGVELSGDLVRG</sequence>
<evidence type="ECO:0008006" key="5">
    <source>
        <dbReference type="Google" id="ProtNLM"/>
    </source>
</evidence>
<dbReference type="EMBL" id="KL363218">
    <property type="protein sequence ID" value="KFD53310.1"/>
    <property type="molecule type" value="Genomic_DNA"/>
</dbReference>
<evidence type="ECO:0000313" key="3">
    <source>
        <dbReference type="EMBL" id="KFD66397.1"/>
    </source>
</evidence>
<dbReference type="Gene3D" id="1.10.10.60">
    <property type="entry name" value="Homeodomain-like"/>
    <property type="match status" value="1"/>
</dbReference>
<dbReference type="GO" id="GO:0005634">
    <property type="term" value="C:nucleus"/>
    <property type="evidence" value="ECO:0007669"/>
    <property type="project" value="UniProtKB-SubCell"/>
</dbReference>
<dbReference type="AlphaFoldDB" id="A0A085M7W4"/>
<dbReference type="InterPro" id="IPR009057">
    <property type="entry name" value="Homeodomain-like_sf"/>
</dbReference>
<organism evidence="2 4">
    <name type="scientific">Trichuris suis</name>
    <name type="common">pig whipworm</name>
    <dbReference type="NCBI Taxonomy" id="68888"/>
    <lineage>
        <taxon>Eukaryota</taxon>
        <taxon>Metazoa</taxon>
        <taxon>Ecdysozoa</taxon>
        <taxon>Nematoda</taxon>
        <taxon>Enoplea</taxon>
        <taxon>Dorylaimia</taxon>
        <taxon>Trichinellida</taxon>
        <taxon>Trichuridae</taxon>
        <taxon>Trichuris</taxon>
    </lineage>
</organism>
<evidence type="ECO:0000313" key="4">
    <source>
        <dbReference type="Proteomes" id="UP000030764"/>
    </source>
</evidence>
<evidence type="ECO:0000313" key="2">
    <source>
        <dbReference type="EMBL" id="KFD53310.1"/>
    </source>
</evidence>
<dbReference type="Proteomes" id="UP000030764">
    <property type="component" value="Unassembled WGS sequence"/>
</dbReference>
<protein>
    <recommendedName>
        <fullName evidence="5">HTH psq-type domain-containing protein</fullName>
    </recommendedName>
</protein>
<dbReference type="EMBL" id="KL367525">
    <property type="protein sequence ID" value="KFD66397.1"/>
    <property type="molecule type" value="Genomic_DNA"/>
</dbReference>
<comment type="subcellular location">
    <subcellularLocation>
        <location evidence="1">Nucleus</location>
    </subcellularLocation>
</comment>
<accession>A0A085M7W4</accession>
<dbReference type="SUPFAM" id="SSF46689">
    <property type="entry name" value="Homeodomain-like"/>
    <property type="match status" value="1"/>
</dbReference>
<dbReference type="Proteomes" id="UP000030758">
    <property type="component" value="Unassembled WGS sequence"/>
</dbReference>
<gene>
    <name evidence="2" type="ORF">M513_05791</name>
    <name evidence="3" type="ORF">M514_05791</name>
</gene>
<keyword evidence="4" id="KW-1185">Reference proteome</keyword>
<proteinExistence type="predicted"/>